<dbReference type="SMART" id="SM00577">
    <property type="entry name" value="CPDc"/>
    <property type="match status" value="1"/>
</dbReference>
<evidence type="ECO:0000256" key="3">
    <source>
        <dbReference type="ARBA" id="ARBA00022801"/>
    </source>
</evidence>
<comment type="catalytic activity">
    <reaction evidence="5">
        <text>O-phospho-L-seryl-[protein] + H2O = L-seryl-[protein] + phosphate</text>
        <dbReference type="Rhea" id="RHEA:20629"/>
        <dbReference type="Rhea" id="RHEA-COMP:9863"/>
        <dbReference type="Rhea" id="RHEA-COMP:11604"/>
        <dbReference type="ChEBI" id="CHEBI:15377"/>
        <dbReference type="ChEBI" id="CHEBI:29999"/>
        <dbReference type="ChEBI" id="CHEBI:43474"/>
        <dbReference type="ChEBI" id="CHEBI:83421"/>
        <dbReference type="EC" id="3.1.3.16"/>
    </reaction>
</comment>
<keyword evidence="4" id="KW-0539">Nucleus</keyword>
<dbReference type="InterPro" id="IPR004274">
    <property type="entry name" value="FCP1_dom"/>
</dbReference>
<evidence type="ECO:0000256" key="1">
    <source>
        <dbReference type="ARBA" id="ARBA00004123"/>
    </source>
</evidence>
<evidence type="ECO:0000313" key="10">
    <source>
        <dbReference type="Proteomes" id="UP000319731"/>
    </source>
</evidence>
<comment type="caution">
    <text evidence="9">The sequence shown here is derived from an EMBL/GenBank/DDBJ whole genome shotgun (WGS) entry which is preliminary data.</text>
</comment>
<protein>
    <recommendedName>
        <fullName evidence="2">protein-serine/threonine phosphatase</fullName>
        <ecNumber evidence="2">3.1.3.16</ecNumber>
    </recommendedName>
</protein>
<evidence type="ECO:0000256" key="7">
    <source>
        <dbReference type="SAM" id="MobiDB-lite"/>
    </source>
</evidence>
<accession>A0A507BTP7</accession>
<dbReference type="InterPro" id="IPR039189">
    <property type="entry name" value="Fcp1"/>
</dbReference>
<evidence type="ECO:0000259" key="8">
    <source>
        <dbReference type="PROSITE" id="PS50969"/>
    </source>
</evidence>
<comment type="subcellular location">
    <subcellularLocation>
        <location evidence="1">Nucleus</location>
    </subcellularLocation>
</comment>
<dbReference type="Proteomes" id="UP000319731">
    <property type="component" value="Unassembled WGS sequence"/>
</dbReference>
<dbReference type="Pfam" id="PF03031">
    <property type="entry name" value="NIF"/>
    <property type="match status" value="1"/>
</dbReference>
<name>A0A507BTP7_9FUNG</name>
<keyword evidence="3" id="KW-0378">Hydrolase</keyword>
<dbReference type="OrthoDB" id="10249888at2759"/>
<dbReference type="InterPro" id="IPR036412">
    <property type="entry name" value="HAD-like_sf"/>
</dbReference>
<gene>
    <name evidence="9" type="ORF">SmJEL517_g05786</name>
</gene>
<evidence type="ECO:0000256" key="4">
    <source>
        <dbReference type="ARBA" id="ARBA00023242"/>
    </source>
</evidence>
<dbReference type="GO" id="GO:0005634">
    <property type="term" value="C:nucleus"/>
    <property type="evidence" value="ECO:0007669"/>
    <property type="project" value="UniProtKB-SubCell"/>
</dbReference>
<feature type="region of interest" description="Disordered" evidence="7">
    <location>
        <begin position="63"/>
        <end position="90"/>
    </location>
</feature>
<feature type="compositionally biased region" description="Basic and acidic residues" evidence="7">
    <location>
        <begin position="68"/>
        <end position="82"/>
    </location>
</feature>
<dbReference type="GO" id="GO:0008420">
    <property type="term" value="F:RNA polymerase II CTD heptapeptide repeat phosphatase activity"/>
    <property type="evidence" value="ECO:0007669"/>
    <property type="project" value="InterPro"/>
</dbReference>
<keyword evidence="10" id="KW-1185">Reference proteome</keyword>
<dbReference type="SUPFAM" id="SSF56784">
    <property type="entry name" value="HAD-like"/>
    <property type="match status" value="1"/>
</dbReference>
<dbReference type="InterPro" id="IPR023214">
    <property type="entry name" value="HAD_sf"/>
</dbReference>
<dbReference type="GeneID" id="42007009"/>
<proteinExistence type="predicted"/>
<sequence length="461" mass="52499">MHVKHEQNQHQQQYGQSSGAIKRTASGEFKPASKPIELDELASRAMAQKFANAAVFSWNRVNAPQHTSPKEDGQAEAPDAHAKTNAVERSPIIVSPTNSIPSNIDWEPVFVLPDGVVVPMVVHEIFREGLPTQMVLEDRYNILPEQLPRSFYTSLHWASDNRNGHSFVLQWNWGDAEPHPFIVEMCGMRRMACIEMKDVNGEIWQLHLKPTQQRTHVFGYLIKAADLLPRIHNASINLLRQRKLPLVLDLDDTLVRMIGSMKGNLSVEQAARVEPSRIARLRDGRTIVLAEDVYAFLDWAKNLFEVSVCSLGQEDYVHMVIDVLDPARSRIANRYSARQEFLFLGGKRPPKDLTAIYPFLWKREYGREPVADALIVDDNGSMWQRCQQDNIIIVREQTSANVWNVSLQTVKQVLSSVHTEFFRSLDAWHNNGRMDDTPTVTGCYKDYLRRELTAKIAAAIQ</sequence>
<dbReference type="EC" id="3.1.3.16" evidence="2"/>
<dbReference type="PANTHER" id="PTHR23081:SF36">
    <property type="entry name" value="RNA POLYMERASE II SUBUNIT A C-TERMINAL DOMAIN PHOSPHATASE"/>
    <property type="match status" value="1"/>
</dbReference>
<evidence type="ECO:0000256" key="6">
    <source>
        <dbReference type="ARBA" id="ARBA00048336"/>
    </source>
</evidence>
<dbReference type="STRING" id="1806994.A0A507BTP7"/>
<dbReference type="AlphaFoldDB" id="A0A507BTP7"/>
<evidence type="ECO:0000256" key="5">
    <source>
        <dbReference type="ARBA" id="ARBA00047761"/>
    </source>
</evidence>
<comment type="catalytic activity">
    <reaction evidence="6">
        <text>O-phospho-L-threonyl-[protein] + H2O = L-threonyl-[protein] + phosphate</text>
        <dbReference type="Rhea" id="RHEA:47004"/>
        <dbReference type="Rhea" id="RHEA-COMP:11060"/>
        <dbReference type="Rhea" id="RHEA-COMP:11605"/>
        <dbReference type="ChEBI" id="CHEBI:15377"/>
        <dbReference type="ChEBI" id="CHEBI:30013"/>
        <dbReference type="ChEBI" id="CHEBI:43474"/>
        <dbReference type="ChEBI" id="CHEBI:61977"/>
        <dbReference type="EC" id="3.1.3.16"/>
    </reaction>
</comment>
<dbReference type="PROSITE" id="PS50969">
    <property type="entry name" value="FCP1"/>
    <property type="match status" value="1"/>
</dbReference>
<feature type="region of interest" description="Disordered" evidence="7">
    <location>
        <begin position="1"/>
        <end position="32"/>
    </location>
</feature>
<dbReference type="Gene3D" id="3.40.50.1000">
    <property type="entry name" value="HAD superfamily/HAD-like"/>
    <property type="match status" value="1"/>
</dbReference>
<dbReference type="EMBL" id="QEAO01000059">
    <property type="protein sequence ID" value="TPX30698.1"/>
    <property type="molecule type" value="Genomic_DNA"/>
</dbReference>
<feature type="domain" description="FCP1 homology" evidence="8">
    <location>
        <begin position="239"/>
        <end position="417"/>
    </location>
</feature>
<evidence type="ECO:0000256" key="2">
    <source>
        <dbReference type="ARBA" id="ARBA00013081"/>
    </source>
</evidence>
<dbReference type="RefSeq" id="XP_031022303.1">
    <property type="nucleotide sequence ID" value="XM_031171712.1"/>
</dbReference>
<evidence type="ECO:0000313" key="9">
    <source>
        <dbReference type="EMBL" id="TPX30698.1"/>
    </source>
</evidence>
<organism evidence="9 10">
    <name type="scientific">Synchytrium microbalum</name>
    <dbReference type="NCBI Taxonomy" id="1806994"/>
    <lineage>
        <taxon>Eukaryota</taxon>
        <taxon>Fungi</taxon>
        <taxon>Fungi incertae sedis</taxon>
        <taxon>Chytridiomycota</taxon>
        <taxon>Chytridiomycota incertae sedis</taxon>
        <taxon>Chytridiomycetes</taxon>
        <taxon>Synchytriales</taxon>
        <taxon>Synchytriaceae</taxon>
        <taxon>Synchytrium</taxon>
    </lineage>
</organism>
<dbReference type="PANTHER" id="PTHR23081">
    <property type="entry name" value="RNA POLYMERASE II CTD PHOSPHATASE"/>
    <property type="match status" value="1"/>
</dbReference>
<reference evidence="9 10" key="1">
    <citation type="journal article" date="2019" name="Sci. Rep.">
        <title>Comparative genomics of chytrid fungi reveal insights into the obligate biotrophic and pathogenic lifestyle of Synchytrium endobioticum.</title>
        <authorList>
            <person name="van de Vossenberg B.T.L.H."/>
            <person name="Warris S."/>
            <person name="Nguyen H.D.T."/>
            <person name="van Gent-Pelzer M.P.E."/>
            <person name="Joly D.L."/>
            <person name="van de Geest H.C."/>
            <person name="Bonants P.J.M."/>
            <person name="Smith D.S."/>
            <person name="Levesque C.A."/>
            <person name="van der Lee T.A.J."/>
        </authorList>
    </citation>
    <scope>NUCLEOTIDE SEQUENCE [LARGE SCALE GENOMIC DNA]</scope>
    <source>
        <strain evidence="9 10">JEL517</strain>
    </source>
</reference>